<dbReference type="InterPro" id="IPR011898">
    <property type="entry name" value="PorD_KorD"/>
</dbReference>
<dbReference type="PROSITE" id="PS00198">
    <property type="entry name" value="4FE4S_FER_1"/>
    <property type="match status" value="1"/>
</dbReference>
<reference evidence="11" key="1">
    <citation type="submission" date="2012-03" db="EMBL/GenBank/DDBJ databases">
        <title>Fervidicoccus fontis complete genome analysis confirms its distinct phylogenetic position and predicts its environmental function.</title>
        <authorList>
            <person name="Lebedinsky A.V."/>
            <person name="Mardanov A.V."/>
            <person name="Gumerov V.M."/>
            <person name="Beletsky A.V."/>
            <person name="Kublanov I.V."/>
            <person name="Perevalova A.A."/>
            <person name="Bonch-Osmolovskaya E.A."/>
            <person name="Ravin N.V."/>
            <person name="Skryabin K.G."/>
        </authorList>
    </citation>
    <scope>NUCLEOTIDE SEQUENCE [LARGE SCALE GENOMIC DNA]</scope>
    <source>
        <strain evidence="11">DSM 19380 / VKM B-2539 / Kam940</strain>
    </source>
</reference>
<dbReference type="RefSeq" id="WP_014558069.1">
    <property type="nucleotide sequence ID" value="NC_017461.1"/>
</dbReference>
<keyword evidence="8" id="KW-0411">Iron-sulfur</keyword>
<evidence type="ECO:0000256" key="7">
    <source>
        <dbReference type="ARBA" id="ARBA00023004"/>
    </source>
</evidence>
<evidence type="ECO:0000256" key="3">
    <source>
        <dbReference type="ARBA" id="ARBA00022723"/>
    </source>
</evidence>
<dbReference type="GO" id="GO:0046872">
    <property type="term" value="F:metal ion binding"/>
    <property type="evidence" value="ECO:0007669"/>
    <property type="project" value="UniProtKB-KW"/>
</dbReference>
<dbReference type="PROSITE" id="PS51379">
    <property type="entry name" value="4FE4S_FER_2"/>
    <property type="match status" value="2"/>
</dbReference>
<dbReference type="Gene3D" id="3.30.70.20">
    <property type="match status" value="2"/>
</dbReference>
<dbReference type="SUPFAM" id="SSF54862">
    <property type="entry name" value="4Fe-4S ferredoxins"/>
    <property type="match status" value="1"/>
</dbReference>
<dbReference type="NCBIfam" id="TIGR02179">
    <property type="entry name" value="PorD_KorD"/>
    <property type="match status" value="1"/>
</dbReference>
<protein>
    <submittedName>
        <fullName evidence="10">2-oxoacid:ferredoxin oxidoreductase, fused gamma and delta subunits</fullName>
    </submittedName>
</protein>
<keyword evidence="5" id="KW-0249">Electron transport</keyword>
<gene>
    <name evidence="10" type="ordered locus">FFONT_0932</name>
</gene>
<keyword evidence="3" id="KW-0479">Metal-binding</keyword>
<dbReference type="STRING" id="1163730.FFONT_0932"/>
<dbReference type="GO" id="GO:0016625">
    <property type="term" value="F:oxidoreductase activity, acting on the aldehyde or oxo group of donors, iron-sulfur protein as acceptor"/>
    <property type="evidence" value="ECO:0007669"/>
    <property type="project" value="InterPro"/>
</dbReference>
<proteinExistence type="predicted"/>
<evidence type="ECO:0000256" key="1">
    <source>
        <dbReference type="ARBA" id="ARBA00001966"/>
    </source>
</evidence>
<dbReference type="Gene3D" id="3.40.920.10">
    <property type="entry name" value="Pyruvate-ferredoxin oxidoreductase, PFOR, domain III"/>
    <property type="match status" value="1"/>
</dbReference>
<dbReference type="Proteomes" id="UP000007391">
    <property type="component" value="Chromosome"/>
</dbReference>
<dbReference type="Pfam" id="PF14697">
    <property type="entry name" value="Fer4_21"/>
    <property type="match status" value="1"/>
</dbReference>
<accession>I0A1R3</accession>
<reference evidence="10 11" key="2">
    <citation type="journal article" date="2014" name="Extremophiles">
        <title>Analysis of the complete genome of Fervidococcus fontis confirms the distinct phylogenetic position of the order Fervidicoccales and suggests its environmental function.</title>
        <authorList>
            <person name="Lebedinsky A.V."/>
            <person name="Mardanov A.V."/>
            <person name="Kublanov I.V."/>
            <person name="Gumerov V.M."/>
            <person name="Beletsky A.V."/>
            <person name="Perevalova A.A."/>
            <person name="Bidzhieva S.Kh."/>
            <person name="Bonch-Osmolovskaya E.A."/>
            <person name="Skryabin K.G."/>
            <person name="Ravin N.V."/>
        </authorList>
    </citation>
    <scope>NUCLEOTIDE SEQUENCE [LARGE SCALE GENOMIC DNA]</scope>
    <source>
        <strain evidence="11">DSM 19380 / VKM B-2539 / Kam940</strain>
    </source>
</reference>
<evidence type="ECO:0000256" key="5">
    <source>
        <dbReference type="ARBA" id="ARBA00022982"/>
    </source>
</evidence>
<keyword evidence="6" id="KW-0560">Oxidoreductase</keyword>
<dbReference type="PANTHER" id="PTHR43724:SF1">
    <property type="entry name" value="PYRUVATE SYNTHASE SUBUNIT PORD"/>
    <property type="match status" value="1"/>
</dbReference>
<keyword evidence="5" id="KW-0813">Transport</keyword>
<keyword evidence="4" id="KW-0677">Repeat</keyword>
<feature type="domain" description="4Fe-4S ferredoxin-type" evidence="9">
    <location>
        <begin position="295"/>
        <end position="321"/>
    </location>
</feature>
<dbReference type="HOGENOM" id="CLU_060916_0_0_2"/>
<dbReference type="GeneID" id="64534383"/>
<dbReference type="GO" id="GO:0051539">
    <property type="term" value="F:4 iron, 4 sulfur cluster binding"/>
    <property type="evidence" value="ECO:0007669"/>
    <property type="project" value="UniProtKB-KW"/>
</dbReference>
<keyword evidence="11" id="KW-1185">Reference proteome</keyword>
<evidence type="ECO:0000259" key="9">
    <source>
        <dbReference type="PROSITE" id="PS51379"/>
    </source>
</evidence>
<sequence>MKFTPKIERYFDYEKLDWIISHGIGVDHTADMTAFSQTLAQVGALKGIETYYYMRYDDSPERNYIPMIFYTVFGNPNVPVLLHEEVEPVGELFNVIAVFSSSLLLQKTSQRALLFDGAKKNAILVVNTSISPDDVVKLVKKYNLAQDWFGRVVTISAARIDSAIAYPMLGAVASAWDRVDLDSLLAAADIFGKEKKKESIRKGYENSSVKEVHILAEETEMFKKIKNEIELPEYTGEFWTPEVYYTYQKAAAEAQTYSSRIASMPRWEVLAPGLIEFGPKPGNKNIGFTTQWRWQRPIIDYKRCTDCKLCHYYCPDGAISFNPIKIDYDYCKGCGICANVCPAKAISMVSELEHLEGLKDREVLRRFDQREYGF</sequence>
<feature type="domain" description="4Fe-4S ferredoxin-type" evidence="9">
    <location>
        <begin position="322"/>
        <end position="351"/>
    </location>
</feature>
<dbReference type="eggNOG" id="arCOG01605">
    <property type="taxonomic scope" value="Archaea"/>
</dbReference>
<comment type="cofactor">
    <cofactor evidence="1">
        <name>[4Fe-4S] cluster</name>
        <dbReference type="ChEBI" id="CHEBI:49883"/>
    </cofactor>
</comment>
<dbReference type="FunCoup" id="I0A1R3">
    <property type="interactions" value="45"/>
</dbReference>
<evidence type="ECO:0000313" key="10">
    <source>
        <dbReference type="EMBL" id="AFH42920.1"/>
    </source>
</evidence>
<evidence type="ECO:0000313" key="11">
    <source>
        <dbReference type="Proteomes" id="UP000007391"/>
    </source>
</evidence>
<dbReference type="KEGG" id="ffo:FFONT_0932"/>
<name>I0A1R3_FERFK</name>
<dbReference type="InterPro" id="IPR017896">
    <property type="entry name" value="4Fe4S_Fe-S-bd"/>
</dbReference>
<dbReference type="InterPro" id="IPR017900">
    <property type="entry name" value="4Fe4S_Fe_S_CS"/>
</dbReference>
<evidence type="ECO:0000256" key="8">
    <source>
        <dbReference type="ARBA" id="ARBA00023014"/>
    </source>
</evidence>
<evidence type="ECO:0000256" key="4">
    <source>
        <dbReference type="ARBA" id="ARBA00022737"/>
    </source>
</evidence>
<evidence type="ECO:0000256" key="6">
    <source>
        <dbReference type="ARBA" id="ARBA00023002"/>
    </source>
</evidence>
<dbReference type="AlphaFoldDB" id="I0A1R3"/>
<dbReference type="EMBL" id="CP003423">
    <property type="protein sequence ID" value="AFH42920.1"/>
    <property type="molecule type" value="Genomic_DNA"/>
</dbReference>
<dbReference type="InterPro" id="IPR002869">
    <property type="entry name" value="Pyrv_flavodox_OxRed_cen"/>
</dbReference>
<organism evidence="10 11">
    <name type="scientific">Fervidicoccus fontis (strain DSM 19380 / JCM 18336 / VKM B-2539 / Kam940)</name>
    <dbReference type="NCBI Taxonomy" id="1163730"/>
    <lineage>
        <taxon>Archaea</taxon>
        <taxon>Thermoproteota</taxon>
        <taxon>Thermoprotei</taxon>
        <taxon>Fervidicoccales</taxon>
        <taxon>Fervidicoccaceae</taxon>
        <taxon>Fervidicoccus</taxon>
    </lineage>
</organism>
<dbReference type="eggNOG" id="arCOG01603">
    <property type="taxonomic scope" value="Archaea"/>
</dbReference>
<evidence type="ECO:0000256" key="2">
    <source>
        <dbReference type="ARBA" id="ARBA00022485"/>
    </source>
</evidence>
<keyword evidence="2" id="KW-0004">4Fe-4S</keyword>
<keyword evidence="7" id="KW-0408">Iron</keyword>
<dbReference type="InParanoid" id="I0A1R3"/>
<dbReference type="PANTHER" id="PTHR43724">
    <property type="entry name" value="PYRUVATE SYNTHASE SUBUNIT PORD"/>
    <property type="match status" value="1"/>
</dbReference>
<dbReference type="SUPFAM" id="SSF53323">
    <property type="entry name" value="Pyruvate-ferredoxin oxidoreductase, PFOR, domain III"/>
    <property type="match status" value="1"/>
</dbReference>